<gene>
    <name evidence="2" type="ORF">GCM10011583_18420</name>
</gene>
<keyword evidence="3" id="KW-1185">Reference proteome</keyword>
<reference evidence="3" key="1">
    <citation type="journal article" date="2019" name="Int. J. Syst. Evol. Microbiol.">
        <title>The Global Catalogue of Microorganisms (GCM) 10K type strain sequencing project: providing services to taxonomists for standard genome sequencing and annotation.</title>
        <authorList>
            <consortium name="The Broad Institute Genomics Platform"/>
            <consortium name="The Broad Institute Genome Sequencing Center for Infectious Disease"/>
            <person name="Wu L."/>
            <person name="Ma J."/>
        </authorList>
    </citation>
    <scope>NUCLEOTIDE SEQUENCE [LARGE SCALE GENOMIC DNA]</scope>
    <source>
        <strain evidence="3">CGMCC 4.7275</strain>
    </source>
</reference>
<evidence type="ECO:0000313" key="2">
    <source>
        <dbReference type="EMBL" id="GGJ87189.1"/>
    </source>
</evidence>
<feature type="compositionally biased region" description="Basic residues" evidence="1">
    <location>
        <begin position="110"/>
        <end position="119"/>
    </location>
</feature>
<organism evidence="2 3">
    <name type="scientific">Streptomyces camponoticapitis</name>
    <dbReference type="NCBI Taxonomy" id="1616125"/>
    <lineage>
        <taxon>Bacteria</taxon>
        <taxon>Bacillati</taxon>
        <taxon>Actinomycetota</taxon>
        <taxon>Actinomycetes</taxon>
        <taxon>Kitasatosporales</taxon>
        <taxon>Streptomycetaceae</taxon>
        <taxon>Streptomyces</taxon>
    </lineage>
</organism>
<dbReference type="RefSeq" id="WP_189106869.1">
    <property type="nucleotide sequence ID" value="NZ_BMMV01000005.1"/>
</dbReference>
<feature type="compositionally biased region" description="Basic and acidic residues" evidence="1">
    <location>
        <begin position="262"/>
        <end position="285"/>
    </location>
</feature>
<protein>
    <submittedName>
        <fullName evidence="2">Uncharacterized protein</fullName>
    </submittedName>
</protein>
<sequence length="304" mass="33238">MPSRFEFERAIRRSGLPPLSRLLALTIATWADADTGSIAHRNQPAQSVLLEATGMSKSSFLTHRKNLLDGGWVRCDSPDPIKAQKEHAQNVYFIQIPDGKAGSGDDPAKSGKRPGKRHEPRSGDDLALGRETTQPKGTETAKSGSNLGRLPTTRVLPSPISSLPTGEGEQASSEERTPRAFDYCQPLIKAMTEAGIYVSWQMTADDWQAVARILDRAGVEQMVKFAAGTKAREPIRFAKFFLKAGWVGLPPRSTRPQPAADKPPHCGHPDCDPITRTRETEDARGIRSLNRCPECHPNTKGRAA</sequence>
<feature type="compositionally biased region" description="Polar residues" evidence="1">
    <location>
        <begin position="131"/>
        <end position="146"/>
    </location>
</feature>
<evidence type="ECO:0000256" key="1">
    <source>
        <dbReference type="SAM" id="MobiDB-lite"/>
    </source>
</evidence>
<dbReference type="Proteomes" id="UP000660265">
    <property type="component" value="Unassembled WGS sequence"/>
</dbReference>
<name>A0ABQ2E1G6_9ACTN</name>
<dbReference type="EMBL" id="BMMV01000005">
    <property type="protein sequence ID" value="GGJ87189.1"/>
    <property type="molecule type" value="Genomic_DNA"/>
</dbReference>
<feature type="region of interest" description="Disordered" evidence="1">
    <location>
        <begin position="96"/>
        <end position="178"/>
    </location>
</feature>
<accession>A0ABQ2E1G6</accession>
<evidence type="ECO:0000313" key="3">
    <source>
        <dbReference type="Proteomes" id="UP000660265"/>
    </source>
</evidence>
<proteinExistence type="predicted"/>
<feature type="region of interest" description="Disordered" evidence="1">
    <location>
        <begin position="254"/>
        <end position="304"/>
    </location>
</feature>
<comment type="caution">
    <text evidence="2">The sequence shown here is derived from an EMBL/GenBank/DDBJ whole genome shotgun (WGS) entry which is preliminary data.</text>
</comment>